<organism evidence="4 5">
    <name type="scientific">Thiomonas delicata</name>
    <name type="common">Thiomonas cuprina</name>
    <dbReference type="NCBI Taxonomy" id="364030"/>
    <lineage>
        <taxon>Bacteria</taxon>
        <taxon>Pseudomonadati</taxon>
        <taxon>Pseudomonadota</taxon>
        <taxon>Betaproteobacteria</taxon>
        <taxon>Burkholderiales</taxon>
        <taxon>Thiomonas</taxon>
    </lineage>
</organism>
<keyword evidence="5" id="KW-1185">Reference proteome</keyword>
<sequence length="393" mass="42945">MSRAAPATSAKTASGQGGFEAQFRRSASGTMTGLAALARLFSDPDSFDHMLFATRTRRTVINLALQGGGAHGAFTWGVLDRLLEDGRLDFEGLSGSSAGAMNAVMLAEGLRRGGRDGARELLSTFWTRIAASVPIGFAVPMDDGSGVALAPTARLMLHWAQFVSPYQFNPLNLNPLRDLLADLVDFECLRRTKTPRLFVAATRAETGGLRLFRNHELDVPPLLASACLPNLQHAVEIDGDAYWDGAFAANPAIFPLFYECASRDTLLVLLSPSKLGPAPRTVQGIRERTMELAFTAPLMRELHMFSRARAFAAASLWRFGRLDRRIMQSRFHLIDAHASMGEFAAETKLAPHMSFLVRLYELGVEQAQTWLALHGDKIGKQSSLDLSALLERS</sequence>
<feature type="active site" description="Nucleophile" evidence="2">
    <location>
        <position position="97"/>
    </location>
</feature>
<feature type="short sequence motif" description="GXSXG" evidence="2">
    <location>
        <begin position="95"/>
        <end position="99"/>
    </location>
</feature>
<feature type="short sequence motif" description="DGA/G" evidence="2">
    <location>
        <begin position="244"/>
        <end position="246"/>
    </location>
</feature>
<dbReference type="GO" id="GO:0016787">
    <property type="term" value="F:hydrolase activity"/>
    <property type="evidence" value="ECO:0007669"/>
    <property type="project" value="UniProtKB-UniRule"/>
</dbReference>
<dbReference type="InterPro" id="IPR002641">
    <property type="entry name" value="PNPLA_dom"/>
</dbReference>
<keyword evidence="2" id="KW-0378">Hydrolase</keyword>
<dbReference type="Gene3D" id="3.40.1090.10">
    <property type="entry name" value="Cytosolic phospholipase A2 catalytic domain"/>
    <property type="match status" value="2"/>
</dbReference>
<evidence type="ECO:0000313" key="5">
    <source>
        <dbReference type="Proteomes" id="UP000214566"/>
    </source>
</evidence>
<dbReference type="Pfam" id="PF01734">
    <property type="entry name" value="Patatin"/>
    <property type="match status" value="1"/>
</dbReference>
<accession>A0A238DA29</accession>
<gene>
    <name evidence="4" type="ORF">THIARS_90259</name>
</gene>
<name>A0A238DA29_THIDL</name>
<dbReference type="GO" id="GO:0016042">
    <property type="term" value="P:lipid catabolic process"/>
    <property type="evidence" value="ECO:0007669"/>
    <property type="project" value="UniProtKB-UniRule"/>
</dbReference>
<evidence type="ECO:0000259" key="3">
    <source>
        <dbReference type="PROSITE" id="PS51635"/>
    </source>
</evidence>
<dbReference type="PROSITE" id="PS51635">
    <property type="entry name" value="PNPLA"/>
    <property type="match status" value="1"/>
</dbReference>
<evidence type="ECO:0000256" key="2">
    <source>
        <dbReference type="PROSITE-ProRule" id="PRU01161"/>
    </source>
</evidence>
<reference evidence="4 5" key="1">
    <citation type="submission" date="2016-06" db="EMBL/GenBank/DDBJ databases">
        <authorList>
            <person name="Kjaerup R.B."/>
            <person name="Dalgaard T.S."/>
            <person name="Juul-Madsen H.R."/>
        </authorList>
    </citation>
    <scope>NUCLEOTIDE SEQUENCE [LARGE SCALE GENOMIC DNA]</scope>
    <source>
        <strain evidence="4 5">DSM 16361</strain>
    </source>
</reference>
<evidence type="ECO:0000256" key="1">
    <source>
        <dbReference type="ARBA" id="ARBA00023098"/>
    </source>
</evidence>
<dbReference type="Proteomes" id="UP000214566">
    <property type="component" value="Unassembled WGS sequence"/>
</dbReference>
<evidence type="ECO:0000313" key="4">
    <source>
        <dbReference type="EMBL" id="SBP90109.1"/>
    </source>
</evidence>
<dbReference type="EMBL" id="FLMQ01000058">
    <property type="protein sequence ID" value="SBP90109.1"/>
    <property type="molecule type" value="Genomic_DNA"/>
</dbReference>
<keyword evidence="1 2" id="KW-0443">Lipid metabolism</keyword>
<dbReference type="SUPFAM" id="SSF52151">
    <property type="entry name" value="FabD/lysophospholipase-like"/>
    <property type="match status" value="1"/>
</dbReference>
<proteinExistence type="predicted"/>
<dbReference type="AlphaFoldDB" id="A0A238DA29"/>
<keyword evidence="2" id="KW-0442">Lipid degradation</keyword>
<dbReference type="InterPro" id="IPR016035">
    <property type="entry name" value="Acyl_Trfase/lysoPLipase"/>
</dbReference>
<feature type="active site" description="Proton acceptor" evidence="2">
    <location>
        <position position="244"/>
    </location>
</feature>
<feature type="short sequence motif" description="GXGXXG" evidence="2">
    <location>
        <begin position="67"/>
        <end position="72"/>
    </location>
</feature>
<protein>
    <submittedName>
        <fullName evidence="4">Patatin</fullName>
    </submittedName>
</protein>
<feature type="domain" description="PNPLA" evidence="3">
    <location>
        <begin position="63"/>
        <end position="257"/>
    </location>
</feature>